<keyword evidence="2" id="KW-1185">Reference proteome</keyword>
<dbReference type="Gene3D" id="3.40.30.10">
    <property type="entry name" value="Glutaredoxin"/>
    <property type="match status" value="1"/>
</dbReference>
<gene>
    <name evidence="1" type="ORF">E6C60_1119</name>
</gene>
<name>A0A4P8XH36_9BACL</name>
<dbReference type="SUPFAM" id="SSF52833">
    <property type="entry name" value="Thioredoxin-like"/>
    <property type="match status" value="1"/>
</dbReference>
<accession>A0A4P8XH36</accession>
<dbReference type="CDD" id="cd02947">
    <property type="entry name" value="TRX_family"/>
    <property type="match status" value="1"/>
</dbReference>
<dbReference type="KEGG" id="palo:E6C60_1119"/>
<dbReference type="AlphaFoldDB" id="A0A4P8XH36"/>
<organism evidence="1 2">
    <name type="scientific">Paenibacillus algicola</name>
    <dbReference type="NCBI Taxonomy" id="2565926"/>
    <lineage>
        <taxon>Bacteria</taxon>
        <taxon>Bacillati</taxon>
        <taxon>Bacillota</taxon>
        <taxon>Bacilli</taxon>
        <taxon>Bacillales</taxon>
        <taxon>Paenibacillaceae</taxon>
        <taxon>Paenibacillus</taxon>
    </lineage>
</organism>
<evidence type="ECO:0000313" key="2">
    <source>
        <dbReference type="Proteomes" id="UP000300879"/>
    </source>
</evidence>
<dbReference type="InterPro" id="IPR036249">
    <property type="entry name" value="Thioredoxin-like_sf"/>
</dbReference>
<dbReference type="Proteomes" id="UP000300879">
    <property type="component" value="Chromosome"/>
</dbReference>
<dbReference type="EMBL" id="CP040396">
    <property type="protein sequence ID" value="QCT01837.1"/>
    <property type="molecule type" value="Genomic_DNA"/>
</dbReference>
<reference evidence="1 2" key="1">
    <citation type="submission" date="2019-05" db="EMBL/GenBank/DDBJ databases">
        <authorList>
            <person name="Chen C."/>
        </authorList>
    </citation>
    <scope>NUCLEOTIDE SEQUENCE [LARGE SCALE GENOMIC DNA]</scope>
    <source>
        <strain evidence="1 2">HB172198</strain>
    </source>
</reference>
<proteinExistence type="predicted"/>
<dbReference type="RefSeq" id="WP_138224895.1">
    <property type="nucleotide sequence ID" value="NZ_CP040396.1"/>
</dbReference>
<sequence>MKELFTLEDIHTTLASQPLVVLVLKTQHCGVCEAVQSKVAAMLEPREHITGIYAYMEHAPEVASAFMALTSPVVLVFYEGKEVYRAARFVRMEELEGALNRYEEVMKLP</sequence>
<evidence type="ECO:0000313" key="1">
    <source>
        <dbReference type="EMBL" id="QCT01837.1"/>
    </source>
</evidence>
<dbReference type="OrthoDB" id="411356at2"/>
<protein>
    <submittedName>
        <fullName evidence="1">Thioredoxin</fullName>
    </submittedName>
</protein>